<dbReference type="PROSITE" id="PS00028">
    <property type="entry name" value="ZINC_FINGER_C2H2_1"/>
    <property type="match status" value="2"/>
</dbReference>
<dbReference type="Gene3D" id="3.30.160.60">
    <property type="entry name" value="Classic Zinc Finger"/>
    <property type="match status" value="2"/>
</dbReference>
<evidence type="ECO:0000256" key="8">
    <source>
        <dbReference type="SAM" id="MobiDB-lite"/>
    </source>
</evidence>
<keyword evidence="4 7" id="KW-0863">Zinc-finger</keyword>
<protein>
    <submittedName>
        <fullName evidence="11">Zinc finger protein 69 homolog</fullName>
    </submittedName>
</protein>
<dbReference type="GO" id="GO:0000978">
    <property type="term" value="F:RNA polymerase II cis-regulatory region sequence-specific DNA binding"/>
    <property type="evidence" value="ECO:0007669"/>
    <property type="project" value="TreeGrafter"/>
</dbReference>
<dbReference type="SUPFAM" id="SSF57667">
    <property type="entry name" value="beta-beta-alpha zinc fingers"/>
    <property type="match status" value="1"/>
</dbReference>
<dbReference type="GO" id="GO:0005634">
    <property type="term" value="C:nucleus"/>
    <property type="evidence" value="ECO:0007669"/>
    <property type="project" value="UniProtKB-SubCell"/>
</dbReference>
<reference evidence="11" key="1">
    <citation type="submission" date="2025-08" db="UniProtKB">
        <authorList>
            <consortium name="RefSeq"/>
        </authorList>
    </citation>
    <scope>IDENTIFICATION</scope>
    <source>
        <strain evidence="11">11010-0011.00</strain>
        <tissue evidence="11">Whole body</tissue>
    </source>
</reference>
<dbReference type="InterPro" id="IPR036236">
    <property type="entry name" value="Znf_C2H2_sf"/>
</dbReference>
<organism evidence="10 11">
    <name type="scientific">Drosophila lebanonensis</name>
    <name type="common">Fruit fly</name>
    <name type="synonym">Scaptodrosophila lebanonensis</name>
    <dbReference type="NCBI Taxonomy" id="7225"/>
    <lineage>
        <taxon>Eukaryota</taxon>
        <taxon>Metazoa</taxon>
        <taxon>Ecdysozoa</taxon>
        <taxon>Arthropoda</taxon>
        <taxon>Hexapoda</taxon>
        <taxon>Insecta</taxon>
        <taxon>Pterygota</taxon>
        <taxon>Neoptera</taxon>
        <taxon>Endopterygota</taxon>
        <taxon>Diptera</taxon>
        <taxon>Brachycera</taxon>
        <taxon>Muscomorpha</taxon>
        <taxon>Ephydroidea</taxon>
        <taxon>Drosophilidae</taxon>
        <taxon>Scaptodrosophila</taxon>
    </lineage>
</organism>
<keyword evidence="3" id="KW-0677">Repeat</keyword>
<evidence type="ECO:0000313" key="11">
    <source>
        <dbReference type="RefSeq" id="XP_030371148.1"/>
    </source>
</evidence>
<accession>A0A6J2T7N9</accession>
<sequence length="313" mass="36275">MPLIQRSLFSDRYNGKHERFYDRYDEVFRRIPNMPPMPRPAAHTTNGHSAKSSGSSDKANNKVVFHYGTDRLGSNTDWRAGDDIPIVVRREMEEEYNIQLMPHATNTGGEFSHTIWEIEHTAEQDLSIAKGKKPKTVILEKKMDNIKVLAKGSSKPIDIKMETDLDICMDDEINSAPPQPPIKMEIDPPLAELHAKVFEPPEPIKKADRRRTKQPGEMFECKECIKKFEHSWMLVAHQRVHTGEKPFVCPEQTCQKSFADRSNLRSHQRTMGHHSWDHQCGQCGKYFSQECYLNRHTLDACRKYLLSNMHKKY</sequence>
<dbReference type="RefSeq" id="XP_030371148.1">
    <property type="nucleotide sequence ID" value="XM_030515288.1"/>
</dbReference>
<dbReference type="PANTHER" id="PTHR23226:SF416">
    <property type="entry name" value="FI01424P"/>
    <property type="match status" value="1"/>
</dbReference>
<dbReference type="InterPro" id="IPR013087">
    <property type="entry name" value="Znf_C2H2_type"/>
</dbReference>
<evidence type="ECO:0000313" key="10">
    <source>
        <dbReference type="Proteomes" id="UP000504634"/>
    </source>
</evidence>
<proteinExistence type="predicted"/>
<feature type="domain" description="C2H2-type" evidence="9">
    <location>
        <begin position="219"/>
        <end position="246"/>
    </location>
</feature>
<keyword evidence="10" id="KW-1185">Reference proteome</keyword>
<dbReference type="PROSITE" id="PS50157">
    <property type="entry name" value="ZINC_FINGER_C2H2_2"/>
    <property type="match status" value="3"/>
</dbReference>
<evidence type="ECO:0000256" key="6">
    <source>
        <dbReference type="ARBA" id="ARBA00023242"/>
    </source>
</evidence>
<dbReference type="FunFam" id="3.30.160.60:FF:000218">
    <property type="entry name" value="Zinc finger protein 10"/>
    <property type="match status" value="1"/>
</dbReference>
<gene>
    <name evidence="11" type="primary">LOC115621597</name>
</gene>
<evidence type="ECO:0000256" key="4">
    <source>
        <dbReference type="ARBA" id="ARBA00022771"/>
    </source>
</evidence>
<dbReference type="OrthoDB" id="6910977at2759"/>
<keyword evidence="2" id="KW-0479">Metal-binding</keyword>
<feature type="domain" description="C2H2-type" evidence="9">
    <location>
        <begin position="278"/>
        <end position="296"/>
    </location>
</feature>
<dbReference type="SMART" id="SM00355">
    <property type="entry name" value="ZnF_C2H2"/>
    <property type="match status" value="3"/>
</dbReference>
<evidence type="ECO:0000259" key="9">
    <source>
        <dbReference type="PROSITE" id="PS50157"/>
    </source>
</evidence>
<dbReference type="PANTHER" id="PTHR23226">
    <property type="entry name" value="ZINC FINGER AND SCAN DOMAIN-CONTAINING"/>
    <property type="match status" value="1"/>
</dbReference>
<dbReference type="Pfam" id="PF00096">
    <property type="entry name" value="zf-C2H2"/>
    <property type="match status" value="2"/>
</dbReference>
<evidence type="ECO:0000256" key="1">
    <source>
        <dbReference type="ARBA" id="ARBA00004123"/>
    </source>
</evidence>
<dbReference type="Proteomes" id="UP000504634">
    <property type="component" value="Unplaced"/>
</dbReference>
<comment type="subcellular location">
    <subcellularLocation>
        <location evidence="1">Nucleus</location>
    </subcellularLocation>
</comment>
<dbReference type="AlphaFoldDB" id="A0A6J2T7N9"/>
<feature type="region of interest" description="Disordered" evidence="8">
    <location>
        <begin position="33"/>
        <end position="60"/>
    </location>
</feature>
<dbReference type="GO" id="GO:0008270">
    <property type="term" value="F:zinc ion binding"/>
    <property type="evidence" value="ECO:0007669"/>
    <property type="project" value="UniProtKB-KW"/>
</dbReference>
<dbReference type="FunFam" id="3.30.160.60:FF:001498">
    <property type="entry name" value="Zinc finger protein 404"/>
    <property type="match status" value="1"/>
</dbReference>
<feature type="compositionally biased region" description="Polar residues" evidence="8">
    <location>
        <begin position="43"/>
        <end position="58"/>
    </location>
</feature>
<evidence type="ECO:0000256" key="7">
    <source>
        <dbReference type="PROSITE-ProRule" id="PRU00042"/>
    </source>
</evidence>
<feature type="domain" description="C2H2-type" evidence="9">
    <location>
        <begin position="247"/>
        <end position="279"/>
    </location>
</feature>
<keyword evidence="5" id="KW-0862">Zinc</keyword>
<name>A0A6J2T7N9_DROLE</name>
<keyword evidence="6" id="KW-0539">Nucleus</keyword>
<dbReference type="GeneID" id="115621597"/>
<evidence type="ECO:0000256" key="2">
    <source>
        <dbReference type="ARBA" id="ARBA00022723"/>
    </source>
</evidence>
<evidence type="ECO:0000256" key="5">
    <source>
        <dbReference type="ARBA" id="ARBA00022833"/>
    </source>
</evidence>
<dbReference type="GO" id="GO:0000981">
    <property type="term" value="F:DNA-binding transcription factor activity, RNA polymerase II-specific"/>
    <property type="evidence" value="ECO:0007669"/>
    <property type="project" value="TreeGrafter"/>
</dbReference>
<evidence type="ECO:0000256" key="3">
    <source>
        <dbReference type="ARBA" id="ARBA00022737"/>
    </source>
</evidence>